<dbReference type="Proteomes" id="UP000813385">
    <property type="component" value="Unassembled WGS sequence"/>
</dbReference>
<keyword evidence="2" id="KW-1133">Transmembrane helix</keyword>
<keyword evidence="2" id="KW-0812">Transmembrane</keyword>
<feature type="transmembrane region" description="Helical" evidence="2">
    <location>
        <begin position="41"/>
        <end position="58"/>
    </location>
</feature>
<organism evidence="4 5">
    <name type="scientific">Plectosphaerella cucumerina</name>
    <dbReference type="NCBI Taxonomy" id="40658"/>
    <lineage>
        <taxon>Eukaryota</taxon>
        <taxon>Fungi</taxon>
        <taxon>Dikarya</taxon>
        <taxon>Ascomycota</taxon>
        <taxon>Pezizomycotina</taxon>
        <taxon>Sordariomycetes</taxon>
        <taxon>Hypocreomycetidae</taxon>
        <taxon>Glomerellales</taxon>
        <taxon>Plectosphaerellaceae</taxon>
        <taxon>Plectosphaerella</taxon>
    </lineage>
</organism>
<dbReference type="Gene3D" id="3.30.9.10">
    <property type="entry name" value="D-Amino Acid Oxidase, subunit A, domain 2"/>
    <property type="match status" value="1"/>
</dbReference>
<comment type="caution">
    <text evidence="4">The sequence shown here is derived from an EMBL/GenBank/DDBJ whole genome shotgun (WGS) entry which is preliminary data.</text>
</comment>
<dbReference type="SUPFAM" id="SSF51905">
    <property type="entry name" value="FAD/NAD(P)-binding domain"/>
    <property type="match status" value="1"/>
</dbReference>
<dbReference type="PANTHER" id="PTHR13847:SF150">
    <property type="entry name" value="OXIDOREDUCTASE TDA3-RELATED"/>
    <property type="match status" value="1"/>
</dbReference>
<proteinExistence type="predicted"/>
<sequence length="468" mass="50230">MGDGVKKKHPKPKKKLSSISPRKRATLPDIRAMDPTEKRNIVIVGGGIIGSTTAYFLTRHPKFNPELHRITILEATAIAAGASGRAGGLLALWAYPASLVPLSYRLHAELAAEHDGANRWGYRTLGCGSFDATISPEKLDKVLQATAAKNPEAAAVPGANDGEEQKGWERLPKQDEAAADLLADSVLPPTLDWIDRDVVESYQQMGLGDSTETAQVHPLHFTTSIAALAKEGGAEIRERAQVTAIQTPDPSAGIHTVEYLDRDAGETRTIEGVTDVVVTAGPWTGKVLPRSKVTGLRAHSVVYSAEVSAHAVFTRVVLPDAYVPAHRARMGQKRKHKNIVDPEIYARPFGEVYACGEPDYLIPLPETADQVQVDEAACDDLLAYIATFSPALATAPVKAKQACYLPQREGGPLIGATSTPGVWIAAGHTCWGIQNGPATGKLMSEYIFDGKATSSNIGDLDPRRYSRV</sequence>
<name>A0A8K0X3F9_9PEZI</name>
<evidence type="ECO:0000313" key="5">
    <source>
        <dbReference type="Proteomes" id="UP000813385"/>
    </source>
</evidence>
<dbReference type="GO" id="GO:0005829">
    <property type="term" value="C:cytosol"/>
    <property type="evidence" value="ECO:0007669"/>
    <property type="project" value="GOC"/>
</dbReference>
<evidence type="ECO:0000256" key="1">
    <source>
        <dbReference type="SAM" id="MobiDB-lite"/>
    </source>
</evidence>
<dbReference type="Pfam" id="PF01266">
    <property type="entry name" value="DAO"/>
    <property type="match status" value="1"/>
</dbReference>
<evidence type="ECO:0000256" key="2">
    <source>
        <dbReference type="SAM" id="Phobius"/>
    </source>
</evidence>
<evidence type="ECO:0000313" key="4">
    <source>
        <dbReference type="EMBL" id="KAH7362652.1"/>
    </source>
</evidence>
<feature type="domain" description="FAD dependent oxidoreductase" evidence="3">
    <location>
        <begin position="41"/>
        <end position="445"/>
    </location>
</feature>
<dbReference type="Gene3D" id="3.50.50.60">
    <property type="entry name" value="FAD/NAD(P)-binding domain"/>
    <property type="match status" value="2"/>
</dbReference>
<dbReference type="EMBL" id="JAGPXD010000003">
    <property type="protein sequence ID" value="KAH7362652.1"/>
    <property type="molecule type" value="Genomic_DNA"/>
</dbReference>
<dbReference type="AlphaFoldDB" id="A0A8K0X3F9"/>
<dbReference type="GO" id="GO:0042147">
    <property type="term" value="P:retrograde transport, endosome to Golgi"/>
    <property type="evidence" value="ECO:0007669"/>
    <property type="project" value="TreeGrafter"/>
</dbReference>
<protein>
    <submittedName>
        <fullName evidence="4">Oxidoreductase</fullName>
    </submittedName>
</protein>
<dbReference type="InterPro" id="IPR036188">
    <property type="entry name" value="FAD/NAD-bd_sf"/>
</dbReference>
<dbReference type="InterPro" id="IPR006076">
    <property type="entry name" value="FAD-dep_OxRdtase"/>
</dbReference>
<reference evidence="4" key="1">
    <citation type="journal article" date="2021" name="Nat. Commun.">
        <title>Genetic determinants of endophytism in the Arabidopsis root mycobiome.</title>
        <authorList>
            <person name="Mesny F."/>
            <person name="Miyauchi S."/>
            <person name="Thiergart T."/>
            <person name="Pickel B."/>
            <person name="Atanasova L."/>
            <person name="Karlsson M."/>
            <person name="Huettel B."/>
            <person name="Barry K.W."/>
            <person name="Haridas S."/>
            <person name="Chen C."/>
            <person name="Bauer D."/>
            <person name="Andreopoulos W."/>
            <person name="Pangilinan J."/>
            <person name="LaButti K."/>
            <person name="Riley R."/>
            <person name="Lipzen A."/>
            <person name="Clum A."/>
            <person name="Drula E."/>
            <person name="Henrissat B."/>
            <person name="Kohler A."/>
            <person name="Grigoriev I.V."/>
            <person name="Martin F.M."/>
            <person name="Hacquard S."/>
        </authorList>
    </citation>
    <scope>NUCLEOTIDE SEQUENCE</scope>
    <source>
        <strain evidence="4">MPI-CAGE-AT-0016</strain>
    </source>
</reference>
<dbReference type="GO" id="GO:0005770">
    <property type="term" value="C:late endosome"/>
    <property type="evidence" value="ECO:0007669"/>
    <property type="project" value="TreeGrafter"/>
</dbReference>
<feature type="region of interest" description="Disordered" evidence="1">
    <location>
        <begin position="1"/>
        <end position="21"/>
    </location>
</feature>
<dbReference type="PANTHER" id="PTHR13847">
    <property type="entry name" value="SARCOSINE DEHYDROGENASE-RELATED"/>
    <property type="match status" value="1"/>
</dbReference>
<keyword evidence="2" id="KW-0472">Membrane</keyword>
<accession>A0A8K0X3F9</accession>
<dbReference type="OrthoDB" id="498204at2759"/>
<evidence type="ECO:0000259" key="3">
    <source>
        <dbReference type="Pfam" id="PF01266"/>
    </source>
</evidence>
<keyword evidence="5" id="KW-1185">Reference proteome</keyword>
<gene>
    <name evidence="4" type="ORF">B0T11DRAFT_281206</name>
</gene>